<accession>A0A850H9C5</accession>
<dbReference type="EMBL" id="JABWTA010000001">
    <property type="protein sequence ID" value="NVE94100.1"/>
    <property type="molecule type" value="Genomic_DNA"/>
</dbReference>
<dbReference type="SUPFAM" id="SSF51735">
    <property type="entry name" value="NAD(P)-binding Rossmann-fold domains"/>
    <property type="match status" value="1"/>
</dbReference>
<evidence type="ECO:0000313" key="4">
    <source>
        <dbReference type="Proteomes" id="UP000546031"/>
    </source>
</evidence>
<dbReference type="RefSeq" id="WP_176272413.1">
    <property type="nucleotide sequence ID" value="NZ_JABWTA010000001.1"/>
</dbReference>
<dbReference type="AlphaFoldDB" id="A0A850H9C5"/>
<dbReference type="Proteomes" id="UP000546031">
    <property type="component" value="Unassembled WGS sequence"/>
</dbReference>
<proteinExistence type="inferred from homology"/>
<evidence type="ECO:0000313" key="3">
    <source>
        <dbReference type="EMBL" id="NVE94100.1"/>
    </source>
</evidence>
<keyword evidence="2" id="KW-0560">Oxidoreductase</keyword>
<comment type="caution">
    <text evidence="3">The sequence shown here is derived from an EMBL/GenBank/DDBJ whole genome shotgun (WGS) entry which is preliminary data.</text>
</comment>
<dbReference type="PANTHER" id="PTHR43639:SF1">
    <property type="entry name" value="SHORT-CHAIN DEHYDROGENASE_REDUCTASE FAMILY PROTEIN"/>
    <property type="match status" value="1"/>
</dbReference>
<dbReference type="PANTHER" id="PTHR43639">
    <property type="entry name" value="OXIDOREDUCTASE, SHORT-CHAIN DEHYDROGENASE/REDUCTASE FAMILY (AFU_ORTHOLOGUE AFUA_5G02870)"/>
    <property type="match status" value="1"/>
</dbReference>
<gene>
    <name evidence="3" type="ORF">HUO12_04225</name>
</gene>
<dbReference type="PRINTS" id="PR00081">
    <property type="entry name" value="GDHRDH"/>
</dbReference>
<reference evidence="3 4" key="1">
    <citation type="submission" date="2020-06" db="EMBL/GenBank/DDBJ databases">
        <title>Altererythrobacter lutimaris sp. nov., a marine bacterium isolated from a tidal flat.</title>
        <authorList>
            <person name="Kim D."/>
            <person name="Yoo Y."/>
            <person name="Kim J.-J."/>
        </authorList>
    </citation>
    <scope>NUCLEOTIDE SEQUENCE [LARGE SCALE GENOMIC DNA]</scope>
    <source>
        <strain evidence="3 4">JGD-16</strain>
    </source>
</reference>
<dbReference type="Gene3D" id="3.40.50.720">
    <property type="entry name" value="NAD(P)-binding Rossmann-like Domain"/>
    <property type="match status" value="1"/>
</dbReference>
<protein>
    <submittedName>
        <fullName evidence="3">SDR family oxidoreductase</fullName>
    </submittedName>
</protein>
<name>A0A850H9C5_9SPHN</name>
<keyword evidence="4" id="KW-1185">Reference proteome</keyword>
<evidence type="ECO:0000256" key="2">
    <source>
        <dbReference type="ARBA" id="ARBA00023002"/>
    </source>
</evidence>
<sequence length="255" mass="27372">MSLPAVLITGGAVRIGAAMARRFAEAGWHVVIHYRSSSEEADALATALPSAETIGCDLNDGDAAVAMVETLATKLPNWAALINSASVFNYDGVTELDPATNREAMQVNAVTPARMAQAYLAKASAEKGRRVIHITDQKLENSNPDFFSYTMSKHALDATIAMLAFGHSDSSDRIYGLAPGAILASHDQTEDEIELSHKLNPLKRKTGADEIAEAALFLATGNLRSGETLYIDSGQHLLNQKRDVIYLAREMAGQT</sequence>
<dbReference type="InterPro" id="IPR002347">
    <property type="entry name" value="SDR_fam"/>
</dbReference>
<comment type="similarity">
    <text evidence="1">Belongs to the short-chain dehydrogenases/reductases (SDR) family.</text>
</comment>
<dbReference type="Pfam" id="PF13561">
    <property type="entry name" value="adh_short_C2"/>
    <property type="match status" value="1"/>
</dbReference>
<organism evidence="3 4">
    <name type="scientific">Altererythrobacter lutimaris</name>
    <dbReference type="NCBI Taxonomy" id="2743979"/>
    <lineage>
        <taxon>Bacteria</taxon>
        <taxon>Pseudomonadati</taxon>
        <taxon>Pseudomonadota</taxon>
        <taxon>Alphaproteobacteria</taxon>
        <taxon>Sphingomonadales</taxon>
        <taxon>Erythrobacteraceae</taxon>
        <taxon>Altererythrobacter</taxon>
    </lineage>
</organism>
<dbReference type="InterPro" id="IPR036291">
    <property type="entry name" value="NAD(P)-bd_dom_sf"/>
</dbReference>
<evidence type="ECO:0000256" key="1">
    <source>
        <dbReference type="ARBA" id="ARBA00006484"/>
    </source>
</evidence>
<dbReference type="GO" id="GO:0016491">
    <property type="term" value="F:oxidoreductase activity"/>
    <property type="evidence" value="ECO:0007669"/>
    <property type="project" value="UniProtKB-KW"/>
</dbReference>